<accession>A0AAE1CVL2</accession>
<sequence>MHVLRQPRYMAPLINMTEVCPDGRIVIILLRSLDIHEIHYRPGRQEGRADTADRAVMGHRERSLDRPELEVLDVDEGLKHSAIRAPGSQGVRTGVTMHAGLSIKGERRAVTARGEQRGVNYEVGDGESQIVLGEGPTRIGGRQ</sequence>
<dbReference type="AlphaFoldDB" id="A0AAE1CVL2"/>
<keyword evidence="2" id="KW-1185">Reference proteome</keyword>
<reference evidence="1" key="1">
    <citation type="journal article" date="2023" name="G3 (Bethesda)">
        <title>A reference genome for the long-term kleptoplast-retaining sea slug Elysia crispata morphotype clarki.</title>
        <authorList>
            <person name="Eastman K.E."/>
            <person name="Pendleton A.L."/>
            <person name="Shaikh M.A."/>
            <person name="Suttiyut T."/>
            <person name="Ogas R."/>
            <person name="Tomko P."/>
            <person name="Gavelis G."/>
            <person name="Widhalm J.R."/>
            <person name="Wisecaver J.H."/>
        </authorList>
    </citation>
    <scope>NUCLEOTIDE SEQUENCE</scope>
    <source>
        <strain evidence="1">ECLA1</strain>
    </source>
</reference>
<name>A0AAE1CVL2_9GAST</name>
<gene>
    <name evidence="1" type="ORF">RRG08_008234</name>
</gene>
<evidence type="ECO:0000313" key="1">
    <source>
        <dbReference type="EMBL" id="KAK3739626.1"/>
    </source>
</evidence>
<organism evidence="1 2">
    <name type="scientific">Elysia crispata</name>
    <name type="common">lettuce slug</name>
    <dbReference type="NCBI Taxonomy" id="231223"/>
    <lineage>
        <taxon>Eukaryota</taxon>
        <taxon>Metazoa</taxon>
        <taxon>Spiralia</taxon>
        <taxon>Lophotrochozoa</taxon>
        <taxon>Mollusca</taxon>
        <taxon>Gastropoda</taxon>
        <taxon>Heterobranchia</taxon>
        <taxon>Euthyneura</taxon>
        <taxon>Panpulmonata</taxon>
        <taxon>Sacoglossa</taxon>
        <taxon>Placobranchoidea</taxon>
        <taxon>Plakobranchidae</taxon>
        <taxon>Elysia</taxon>
    </lineage>
</organism>
<proteinExistence type="predicted"/>
<evidence type="ECO:0000313" key="2">
    <source>
        <dbReference type="Proteomes" id="UP001283361"/>
    </source>
</evidence>
<dbReference type="EMBL" id="JAWDGP010006510">
    <property type="protein sequence ID" value="KAK3739626.1"/>
    <property type="molecule type" value="Genomic_DNA"/>
</dbReference>
<protein>
    <submittedName>
        <fullName evidence="1">Uncharacterized protein</fullName>
    </submittedName>
</protein>
<comment type="caution">
    <text evidence="1">The sequence shown here is derived from an EMBL/GenBank/DDBJ whole genome shotgun (WGS) entry which is preliminary data.</text>
</comment>
<dbReference type="Proteomes" id="UP001283361">
    <property type="component" value="Unassembled WGS sequence"/>
</dbReference>